<dbReference type="AlphaFoldDB" id="A0AAW0XRV0"/>
<feature type="non-terminal residue" evidence="2">
    <location>
        <position position="123"/>
    </location>
</feature>
<feature type="compositionally biased region" description="Acidic residues" evidence="1">
    <location>
        <begin position="1"/>
        <end position="22"/>
    </location>
</feature>
<dbReference type="Proteomes" id="UP001445076">
    <property type="component" value="Unassembled WGS sequence"/>
</dbReference>
<evidence type="ECO:0000313" key="3">
    <source>
        <dbReference type="Proteomes" id="UP001445076"/>
    </source>
</evidence>
<sequence>GEREEAEEEEEEEEEKIEEGKEEGEKRLQEAVVELGDLHCDLSDRYRSLSYLHKFIKVVSESKLASLAGHAPGLLDLLLLLWRLGRRHGMSGKVQMILESAVESLVELVTHELRPVNLLPSSM</sequence>
<feature type="region of interest" description="Disordered" evidence="1">
    <location>
        <begin position="1"/>
        <end position="25"/>
    </location>
</feature>
<proteinExistence type="predicted"/>
<gene>
    <name evidence="2" type="ORF">OTU49_002171</name>
</gene>
<reference evidence="2 3" key="1">
    <citation type="journal article" date="2024" name="BMC Genomics">
        <title>Genome assembly of redclaw crayfish (Cherax quadricarinatus) provides insights into its immune adaptation and hypoxia tolerance.</title>
        <authorList>
            <person name="Liu Z."/>
            <person name="Zheng J."/>
            <person name="Li H."/>
            <person name="Fang K."/>
            <person name="Wang S."/>
            <person name="He J."/>
            <person name="Zhou D."/>
            <person name="Weng S."/>
            <person name="Chi M."/>
            <person name="Gu Z."/>
            <person name="He J."/>
            <person name="Li F."/>
            <person name="Wang M."/>
        </authorList>
    </citation>
    <scope>NUCLEOTIDE SEQUENCE [LARGE SCALE GENOMIC DNA]</scope>
    <source>
        <strain evidence="2">ZL_2023a</strain>
    </source>
</reference>
<evidence type="ECO:0000313" key="2">
    <source>
        <dbReference type="EMBL" id="KAK8742197.1"/>
    </source>
</evidence>
<organism evidence="2 3">
    <name type="scientific">Cherax quadricarinatus</name>
    <name type="common">Australian red claw crayfish</name>
    <dbReference type="NCBI Taxonomy" id="27406"/>
    <lineage>
        <taxon>Eukaryota</taxon>
        <taxon>Metazoa</taxon>
        <taxon>Ecdysozoa</taxon>
        <taxon>Arthropoda</taxon>
        <taxon>Crustacea</taxon>
        <taxon>Multicrustacea</taxon>
        <taxon>Malacostraca</taxon>
        <taxon>Eumalacostraca</taxon>
        <taxon>Eucarida</taxon>
        <taxon>Decapoda</taxon>
        <taxon>Pleocyemata</taxon>
        <taxon>Astacidea</taxon>
        <taxon>Parastacoidea</taxon>
        <taxon>Parastacidae</taxon>
        <taxon>Cherax</taxon>
    </lineage>
</organism>
<evidence type="ECO:0000256" key="1">
    <source>
        <dbReference type="SAM" id="MobiDB-lite"/>
    </source>
</evidence>
<comment type="caution">
    <text evidence="2">The sequence shown here is derived from an EMBL/GenBank/DDBJ whole genome shotgun (WGS) entry which is preliminary data.</text>
</comment>
<feature type="non-terminal residue" evidence="2">
    <location>
        <position position="1"/>
    </location>
</feature>
<accession>A0AAW0XRV0</accession>
<name>A0AAW0XRV0_CHEQU</name>
<keyword evidence="3" id="KW-1185">Reference proteome</keyword>
<dbReference type="EMBL" id="JARKIK010000029">
    <property type="protein sequence ID" value="KAK8742197.1"/>
    <property type="molecule type" value="Genomic_DNA"/>
</dbReference>
<protein>
    <submittedName>
        <fullName evidence="2">Uncharacterized protein</fullName>
    </submittedName>
</protein>